<dbReference type="RefSeq" id="WP_111535664.1">
    <property type="nucleotide sequence ID" value="NZ_QKZL01000002.1"/>
</dbReference>
<sequence>MTSTLSKLMNPAHKSVARMIGYSLTLGDFDGWQRFAALILARLSDRGRLGLAWAALTALDPEQIRQVTNTVLGGAGTPGVAFTDDHDEAALWANMATDDELRAYAWVTFNRLSPKEQADFLDATRGRDAA</sequence>
<dbReference type="AlphaFoldDB" id="A0A2W7QAH7"/>
<evidence type="ECO:0000313" key="1">
    <source>
        <dbReference type="EMBL" id="PZX18759.1"/>
    </source>
</evidence>
<reference evidence="1 2" key="1">
    <citation type="submission" date="2018-06" db="EMBL/GenBank/DDBJ databases">
        <title>Genomic Encyclopedia of Archaeal and Bacterial Type Strains, Phase II (KMG-II): from individual species to whole genera.</title>
        <authorList>
            <person name="Goeker M."/>
        </authorList>
    </citation>
    <scope>NUCLEOTIDE SEQUENCE [LARGE SCALE GENOMIC DNA]</scope>
    <source>
        <strain evidence="1 2">DSM 22009</strain>
    </source>
</reference>
<dbReference type="EMBL" id="QKZL01000002">
    <property type="protein sequence ID" value="PZX18759.1"/>
    <property type="molecule type" value="Genomic_DNA"/>
</dbReference>
<evidence type="ECO:0000313" key="2">
    <source>
        <dbReference type="Proteomes" id="UP000248916"/>
    </source>
</evidence>
<accession>A0A2W7QAH7</accession>
<protein>
    <submittedName>
        <fullName evidence="1">Uncharacterized protein</fullName>
    </submittedName>
</protein>
<organism evidence="1 2">
    <name type="scientific">Palleronia aestuarii</name>
    <dbReference type="NCBI Taxonomy" id="568105"/>
    <lineage>
        <taxon>Bacteria</taxon>
        <taxon>Pseudomonadati</taxon>
        <taxon>Pseudomonadota</taxon>
        <taxon>Alphaproteobacteria</taxon>
        <taxon>Rhodobacterales</taxon>
        <taxon>Roseobacteraceae</taxon>
        <taxon>Palleronia</taxon>
    </lineage>
</organism>
<gene>
    <name evidence="1" type="ORF">LX81_00452</name>
</gene>
<dbReference type="Proteomes" id="UP000248916">
    <property type="component" value="Unassembled WGS sequence"/>
</dbReference>
<proteinExistence type="predicted"/>
<comment type="caution">
    <text evidence="1">The sequence shown here is derived from an EMBL/GenBank/DDBJ whole genome shotgun (WGS) entry which is preliminary data.</text>
</comment>
<keyword evidence="2" id="KW-1185">Reference proteome</keyword>
<dbReference type="OrthoDB" id="7874140at2"/>
<name>A0A2W7QAH7_9RHOB</name>